<dbReference type="PANTHER" id="PTHR42718:SF36">
    <property type="entry name" value="MULTIDRUG TRANSPORTER, PUTATIVE (AFU_ORTHOLOGUE AFUA_4G13820)-RELATED"/>
    <property type="match status" value="1"/>
</dbReference>
<protein>
    <submittedName>
        <fullName evidence="8">Putative MFS multidrug transporter</fullName>
    </submittedName>
</protein>
<keyword evidence="3 6" id="KW-1133">Transmembrane helix</keyword>
<evidence type="ECO:0000313" key="9">
    <source>
        <dbReference type="Proteomes" id="UP000234585"/>
    </source>
</evidence>
<keyword evidence="9" id="KW-1185">Reference proteome</keyword>
<feature type="transmembrane region" description="Helical" evidence="6">
    <location>
        <begin position="182"/>
        <end position="201"/>
    </location>
</feature>
<comment type="subcellular location">
    <subcellularLocation>
        <location evidence="1">Membrane</location>
        <topology evidence="1">Multi-pass membrane protein</topology>
    </subcellularLocation>
</comment>
<feature type="region of interest" description="Disordered" evidence="5">
    <location>
        <begin position="1"/>
        <end position="28"/>
    </location>
</feature>
<feature type="transmembrane region" description="Helical" evidence="6">
    <location>
        <begin position="53"/>
        <end position="73"/>
    </location>
</feature>
<feature type="transmembrane region" description="Helical" evidence="6">
    <location>
        <begin position="93"/>
        <end position="112"/>
    </location>
</feature>
<dbReference type="GeneID" id="36519421"/>
<dbReference type="FunFam" id="1.20.1250.20:FF:000447">
    <property type="entry name" value="MFS multidrug transporter, putative"/>
    <property type="match status" value="1"/>
</dbReference>
<dbReference type="Pfam" id="PF07690">
    <property type="entry name" value="MFS_1"/>
    <property type="match status" value="1"/>
</dbReference>
<evidence type="ECO:0000256" key="6">
    <source>
        <dbReference type="SAM" id="Phobius"/>
    </source>
</evidence>
<evidence type="ECO:0000256" key="3">
    <source>
        <dbReference type="ARBA" id="ARBA00022989"/>
    </source>
</evidence>
<organism evidence="8 9">
    <name type="scientific">Aspergillus candidus</name>
    <dbReference type="NCBI Taxonomy" id="41067"/>
    <lineage>
        <taxon>Eukaryota</taxon>
        <taxon>Fungi</taxon>
        <taxon>Dikarya</taxon>
        <taxon>Ascomycota</taxon>
        <taxon>Pezizomycotina</taxon>
        <taxon>Eurotiomycetes</taxon>
        <taxon>Eurotiomycetidae</taxon>
        <taxon>Eurotiales</taxon>
        <taxon>Aspergillaceae</taxon>
        <taxon>Aspergillus</taxon>
        <taxon>Aspergillus subgen. Circumdati</taxon>
    </lineage>
</organism>
<dbReference type="OrthoDB" id="5086884at2759"/>
<feature type="transmembrane region" description="Helical" evidence="6">
    <location>
        <begin position="409"/>
        <end position="434"/>
    </location>
</feature>
<keyword evidence="2 6" id="KW-0812">Transmembrane</keyword>
<feature type="transmembrane region" description="Helical" evidence="6">
    <location>
        <begin position="486"/>
        <end position="504"/>
    </location>
</feature>
<accession>A0A2I2FEI1</accession>
<evidence type="ECO:0000256" key="4">
    <source>
        <dbReference type="ARBA" id="ARBA00023136"/>
    </source>
</evidence>
<feature type="transmembrane region" description="Helical" evidence="6">
    <location>
        <begin position="119"/>
        <end position="139"/>
    </location>
</feature>
<feature type="domain" description="Major facilitator superfamily (MFS) profile" evidence="7">
    <location>
        <begin position="58"/>
        <end position="508"/>
    </location>
</feature>
<feature type="compositionally biased region" description="Basic and acidic residues" evidence="5">
    <location>
        <begin position="16"/>
        <end position="25"/>
    </location>
</feature>
<feature type="transmembrane region" description="Helical" evidence="6">
    <location>
        <begin position="320"/>
        <end position="339"/>
    </location>
</feature>
<dbReference type="PANTHER" id="PTHR42718">
    <property type="entry name" value="MAJOR FACILITATOR SUPERFAMILY MULTIDRUG TRANSPORTER MFSC"/>
    <property type="match status" value="1"/>
</dbReference>
<dbReference type="GO" id="GO:0022857">
    <property type="term" value="F:transmembrane transporter activity"/>
    <property type="evidence" value="ECO:0007669"/>
    <property type="project" value="InterPro"/>
</dbReference>
<feature type="transmembrane region" description="Helical" evidence="6">
    <location>
        <begin position="355"/>
        <end position="377"/>
    </location>
</feature>
<dbReference type="InterPro" id="IPR020846">
    <property type="entry name" value="MFS_dom"/>
</dbReference>
<reference evidence="8 9" key="1">
    <citation type="submission" date="2017-12" db="EMBL/GenBank/DDBJ databases">
        <authorList>
            <consortium name="DOE Joint Genome Institute"/>
            <person name="Haridas S."/>
            <person name="Kjaerbolling I."/>
            <person name="Vesth T.C."/>
            <person name="Frisvad J.C."/>
            <person name="Nybo J.L."/>
            <person name="Theobald S."/>
            <person name="Kuo A."/>
            <person name="Bowyer P."/>
            <person name="Matsuda Y."/>
            <person name="Mondo S."/>
            <person name="Lyhne E.K."/>
            <person name="Kogle M.E."/>
            <person name="Clum A."/>
            <person name="Lipzen A."/>
            <person name="Salamov A."/>
            <person name="Ngan C.Y."/>
            <person name="Daum C."/>
            <person name="Chiniquy J."/>
            <person name="Barry K."/>
            <person name="LaButti K."/>
            <person name="Simmons B.A."/>
            <person name="Magnuson J.K."/>
            <person name="Mortensen U.H."/>
            <person name="Larsen T.O."/>
            <person name="Grigoriev I.V."/>
            <person name="Baker S.E."/>
            <person name="Andersen M.R."/>
            <person name="Nordberg H.P."/>
            <person name="Cantor M.N."/>
            <person name="Hua S.X."/>
        </authorList>
    </citation>
    <scope>NUCLEOTIDE SEQUENCE [LARGE SCALE GENOMIC DNA]</scope>
    <source>
        <strain evidence="8 9">CBS 102.13</strain>
    </source>
</reference>
<feature type="transmembrane region" description="Helical" evidence="6">
    <location>
        <begin position="145"/>
        <end position="170"/>
    </location>
</feature>
<dbReference type="Gene3D" id="1.20.1250.20">
    <property type="entry name" value="MFS general substrate transporter like domains"/>
    <property type="match status" value="2"/>
</dbReference>
<dbReference type="RefSeq" id="XP_024673050.1">
    <property type="nucleotide sequence ID" value="XM_024812261.1"/>
</dbReference>
<sequence>MSFNAHGSMPEAAQNHIDEEKRIDDSQQPLQRLDSETIEYLGRKRPDVFSNAWSEWAFCFSIFMSQILAEYYISGSNVLLPTLLIELDIPAALSIWPSTALSLAVTSTLLICGRLADMYGGFVLYVGGMAWLTLTSLIAGFSQNYLMLFVFRALQGLALAAFLPSSIMILGSTYRPGPRKNLVFSIYGACAALGFFVGIFFSGLCGQFLSWSWYFFIGAILSAITAVSSYLSIPSDYVATRKLTRASMDWAGAALLVPGLVLFIFAIADSAHAPDQWRTPYVYVTLVIGGLLLLALTYVEGWVVSNPLLPGDLFSVKYMTPLVIALLCMYGSLGIYLLYACLYMEQLMGATPLQVVAWATPMAVGGLILSATGGFILHLLNGTVLIIISCLGYLGSGLLFALLPPGGNYWAFVFPAMICGTIGIDISFNVTNIFITTNLPRERQGLAGALINCTLHFGIALMLAFADIVQVETETLGLRGSYRAAFWFQVALSGVALVIVGAFVRIDRAKSELTVDERRELEAAAGA</sequence>
<feature type="transmembrane region" description="Helical" evidence="6">
    <location>
        <begin position="280"/>
        <end position="299"/>
    </location>
</feature>
<feature type="transmembrane region" description="Helical" evidence="6">
    <location>
        <begin position="446"/>
        <end position="466"/>
    </location>
</feature>
<proteinExistence type="predicted"/>
<keyword evidence="4 6" id="KW-0472">Membrane</keyword>
<gene>
    <name evidence="8" type="ORF">BDW47DRAFT_104165</name>
</gene>
<dbReference type="SUPFAM" id="SSF103473">
    <property type="entry name" value="MFS general substrate transporter"/>
    <property type="match status" value="1"/>
</dbReference>
<dbReference type="Proteomes" id="UP000234585">
    <property type="component" value="Unassembled WGS sequence"/>
</dbReference>
<evidence type="ECO:0000256" key="1">
    <source>
        <dbReference type="ARBA" id="ARBA00004141"/>
    </source>
</evidence>
<name>A0A2I2FEI1_ASPCN</name>
<dbReference type="EMBL" id="KZ559132">
    <property type="protein sequence ID" value="PLB39038.1"/>
    <property type="molecule type" value="Genomic_DNA"/>
</dbReference>
<dbReference type="AlphaFoldDB" id="A0A2I2FEI1"/>
<evidence type="ECO:0000259" key="7">
    <source>
        <dbReference type="PROSITE" id="PS50850"/>
    </source>
</evidence>
<dbReference type="InterPro" id="IPR011701">
    <property type="entry name" value="MFS"/>
</dbReference>
<evidence type="ECO:0000256" key="5">
    <source>
        <dbReference type="SAM" id="MobiDB-lite"/>
    </source>
</evidence>
<evidence type="ECO:0000256" key="2">
    <source>
        <dbReference type="ARBA" id="ARBA00022692"/>
    </source>
</evidence>
<dbReference type="InterPro" id="IPR036259">
    <property type="entry name" value="MFS_trans_sf"/>
</dbReference>
<feature type="transmembrane region" description="Helical" evidence="6">
    <location>
        <begin position="250"/>
        <end position="268"/>
    </location>
</feature>
<feature type="transmembrane region" description="Helical" evidence="6">
    <location>
        <begin position="213"/>
        <end position="238"/>
    </location>
</feature>
<dbReference type="PROSITE" id="PS50850">
    <property type="entry name" value="MFS"/>
    <property type="match status" value="1"/>
</dbReference>
<feature type="transmembrane region" description="Helical" evidence="6">
    <location>
        <begin position="384"/>
        <end position="403"/>
    </location>
</feature>
<dbReference type="GO" id="GO:0016020">
    <property type="term" value="C:membrane"/>
    <property type="evidence" value="ECO:0007669"/>
    <property type="project" value="UniProtKB-SubCell"/>
</dbReference>
<evidence type="ECO:0000313" key="8">
    <source>
        <dbReference type="EMBL" id="PLB39038.1"/>
    </source>
</evidence>